<comment type="caution">
    <text evidence="1">The sequence shown here is derived from an EMBL/GenBank/DDBJ whole genome shotgun (WGS) entry which is preliminary data.</text>
</comment>
<protein>
    <submittedName>
        <fullName evidence="1">Uncharacterized protein</fullName>
    </submittedName>
</protein>
<name>A0A9D1UEC1_9FIRM</name>
<proteinExistence type="predicted"/>
<evidence type="ECO:0000313" key="2">
    <source>
        <dbReference type="Proteomes" id="UP000824263"/>
    </source>
</evidence>
<dbReference type="Proteomes" id="UP000824263">
    <property type="component" value="Unassembled WGS sequence"/>
</dbReference>
<evidence type="ECO:0000313" key="1">
    <source>
        <dbReference type="EMBL" id="HIW84193.1"/>
    </source>
</evidence>
<reference evidence="1" key="1">
    <citation type="journal article" date="2021" name="PeerJ">
        <title>Extensive microbial diversity within the chicken gut microbiome revealed by metagenomics and culture.</title>
        <authorList>
            <person name="Gilroy R."/>
            <person name="Ravi A."/>
            <person name="Getino M."/>
            <person name="Pursley I."/>
            <person name="Horton D.L."/>
            <person name="Alikhan N.F."/>
            <person name="Baker D."/>
            <person name="Gharbi K."/>
            <person name="Hall N."/>
            <person name="Watson M."/>
            <person name="Adriaenssens E.M."/>
            <person name="Foster-Nyarko E."/>
            <person name="Jarju S."/>
            <person name="Secka A."/>
            <person name="Antonio M."/>
            <person name="Oren A."/>
            <person name="Chaudhuri R.R."/>
            <person name="La Ragione R."/>
            <person name="Hildebrand F."/>
            <person name="Pallen M.J."/>
        </authorList>
    </citation>
    <scope>NUCLEOTIDE SEQUENCE</scope>
    <source>
        <strain evidence="1">ChiSxjej1B13-11762</strain>
    </source>
</reference>
<dbReference type="AlphaFoldDB" id="A0A9D1UEC1"/>
<gene>
    <name evidence="1" type="ORF">H9873_07720</name>
</gene>
<dbReference type="EMBL" id="DXGF01000138">
    <property type="protein sequence ID" value="HIW84193.1"/>
    <property type="molecule type" value="Genomic_DNA"/>
</dbReference>
<sequence>MRREKRSRKEIRRDLVRNYSTMESRVDSKAKEVFKRKPYATMGPGYF</sequence>
<organism evidence="1 2">
    <name type="scientific">Candidatus Dorea gallistercoris</name>
    <dbReference type="NCBI Taxonomy" id="2838542"/>
    <lineage>
        <taxon>Bacteria</taxon>
        <taxon>Bacillati</taxon>
        <taxon>Bacillota</taxon>
        <taxon>Clostridia</taxon>
        <taxon>Lachnospirales</taxon>
        <taxon>Lachnospiraceae</taxon>
        <taxon>Dorea</taxon>
    </lineage>
</organism>
<reference evidence="1" key="2">
    <citation type="submission" date="2021-04" db="EMBL/GenBank/DDBJ databases">
        <authorList>
            <person name="Gilroy R."/>
        </authorList>
    </citation>
    <scope>NUCLEOTIDE SEQUENCE</scope>
    <source>
        <strain evidence="1">ChiSxjej1B13-11762</strain>
    </source>
</reference>
<accession>A0A9D1UEC1</accession>